<keyword evidence="5" id="KW-0964">Secreted</keyword>
<organism evidence="10 11">
    <name type="scientific">Electrophorus voltai</name>
    <dbReference type="NCBI Taxonomy" id="2609070"/>
    <lineage>
        <taxon>Eukaryota</taxon>
        <taxon>Metazoa</taxon>
        <taxon>Chordata</taxon>
        <taxon>Craniata</taxon>
        <taxon>Vertebrata</taxon>
        <taxon>Euteleostomi</taxon>
        <taxon>Actinopterygii</taxon>
        <taxon>Neopterygii</taxon>
        <taxon>Teleostei</taxon>
        <taxon>Ostariophysi</taxon>
        <taxon>Gymnotiformes</taxon>
        <taxon>Gymnotoidei</taxon>
        <taxon>Gymnotidae</taxon>
        <taxon>Electrophorus</taxon>
    </lineage>
</organism>
<comment type="subcellular location">
    <subcellularLocation>
        <location evidence="2">Secreted</location>
    </subcellularLocation>
</comment>
<dbReference type="SUPFAM" id="SSF57501">
    <property type="entry name" value="Cystine-knot cytokines"/>
    <property type="match status" value="1"/>
</dbReference>
<dbReference type="GO" id="GO:0007186">
    <property type="term" value="P:G protein-coupled receptor signaling pathway"/>
    <property type="evidence" value="ECO:0007669"/>
    <property type="project" value="TreeGrafter"/>
</dbReference>
<dbReference type="AlphaFoldDB" id="A0AAD8ZME0"/>
<evidence type="ECO:0000313" key="10">
    <source>
        <dbReference type="EMBL" id="KAK1802048.1"/>
    </source>
</evidence>
<gene>
    <name evidence="10" type="ORF">P4O66_004392</name>
</gene>
<sequence>MLQSENFSTSAHASVDIPFIATGHRRAGPVKRGIVRSIAPNGQARMLVIALLMLLPVLVGAESECKACCDLTNISITVESEECGSCFTISTMSCAGLCQTQERAYRSPVAPYFQNTCNFREWRYETVELPGCPPGLDSSFTYPVAVSCECSQCDTDSTDCGALSTQHSSCLAHTHY</sequence>
<dbReference type="GO" id="GO:2000836">
    <property type="term" value="P:positive regulation of androgen secretion"/>
    <property type="evidence" value="ECO:0007669"/>
    <property type="project" value="UniProtKB-ARBA"/>
</dbReference>
<feature type="domain" description="Glycoprotein hormone subunit beta" evidence="9">
    <location>
        <begin position="68"/>
        <end position="170"/>
    </location>
</feature>
<evidence type="ECO:0000256" key="4">
    <source>
        <dbReference type="ARBA" id="ARBA00011870"/>
    </source>
</evidence>
<dbReference type="EMBL" id="JAROKS010000007">
    <property type="protein sequence ID" value="KAK1802048.1"/>
    <property type="molecule type" value="Genomic_DNA"/>
</dbReference>
<evidence type="ECO:0000256" key="7">
    <source>
        <dbReference type="ARBA" id="ARBA00023157"/>
    </source>
</evidence>
<dbReference type="PANTHER" id="PTHR11515:SF11">
    <property type="entry name" value="LUTROPIN SUBUNIT BETA"/>
    <property type="match status" value="1"/>
</dbReference>
<dbReference type="GO" id="GO:0005737">
    <property type="term" value="C:cytoplasm"/>
    <property type="evidence" value="ECO:0007669"/>
    <property type="project" value="TreeGrafter"/>
</dbReference>
<dbReference type="Gene3D" id="2.10.90.10">
    <property type="entry name" value="Cystine-knot cytokines"/>
    <property type="match status" value="1"/>
</dbReference>
<dbReference type="GO" id="GO:0010628">
    <property type="term" value="P:positive regulation of gene expression"/>
    <property type="evidence" value="ECO:0007669"/>
    <property type="project" value="UniProtKB-ARBA"/>
</dbReference>
<evidence type="ECO:0000256" key="3">
    <source>
        <dbReference type="ARBA" id="ARBA00006552"/>
    </source>
</evidence>
<evidence type="ECO:0000256" key="2">
    <source>
        <dbReference type="ARBA" id="ARBA00004613"/>
    </source>
</evidence>
<evidence type="ECO:0000256" key="8">
    <source>
        <dbReference type="ARBA" id="ARBA00023180"/>
    </source>
</evidence>
<dbReference type="PANTHER" id="PTHR11515">
    <property type="entry name" value="GLYCOPROTEIN HORMONE BETA CHAIN"/>
    <property type="match status" value="1"/>
</dbReference>
<dbReference type="GO" id="GO:2000866">
    <property type="term" value="P:positive regulation of estradiol secretion"/>
    <property type="evidence" value="ECO:0007669"/>
    <property type="project" value="UniProtKB-ARBA"/>
</dbReference>
<dbReference type="PROSITE" id="PS00261">
    <property type="entry name" value="GLYCO_HORMONE_BETA_1"/>
    <property type="match status" value="1"/>
</dbReference>
<evidence type="ECO:0000259" key="9">
    <source>
        <dbReference type="Pfam" id="PF00007"/>
    </source>
</evidence>
<dbReference type="InterPro" id="IPR006208">
    <property type="entry name" value="Glyco_hormone_CN"/>
</dbReference>
<comment type="similarity">
    <text evidence="3">Belongs to the glycoprotein hormones subunit beta family.</text>
</comment>
<dbReference type="InterPro" id="IPR018245">
    <property type="entry name" value="Gonadotropin_bsu_CS"/>
</dbReference>
<comment type="subunit">
    <text evidence="4">Heterodimer of an alpha and a beta chain.</text>
</comment>
<keyword evidence="8" id="KW-0325">Glycoprotein</keyword>
<dbReference type="GO" id="GO:0005179">
    <property type="term" value="F:hormone activity"/>
    <property type="evidence" value="ECO:0007669"/>
    <property type="project" value="UniProtKB-KW"/>
</dbReference>
<evidence type="ECO:0000256" key="1">
    <source>
        <dbReference type="ARBA" id="ARBA00003920"/>
    </source>
</evidence>
<keyword evidence="6" id="KW-0372">Hormone</keyword>
<dbReference type="GO" id="GO:0030728">
    <property type="term" value="P:ovulation"/>
    <property type="evidence" value="ECO:0007669"/>
    <property type="project" value="TreeGrafter"/>
</dbReference>
<accession>A0AAD8ZME0</accession>
<keyword evidence="7" id="KW-1015">Disulfide bond</keyword>
<comment type="function">
    <text evidence="1">Involved in gametogenesis and steroidogenesis.</text>
</comment>
<dbReference type="InterPro" id="IPR029034">
    <property type="entry name" value="Cystine-knot_cytokine"/>
</dbReference>
<dbReference type="Proteomes" id="UP001239994">
    <property type="component" value="Unassembled WGS sequence"/>
</dbReference>
<reference evidence="10" key="1">
    <citation type="submission" date="2023-03" db="EMBL/GenBank/DDBJ databases">
        <title>Electrophorus voltai genome.</title>
        <authorList>
            <person name="Bian C."/>
        </authorList>
    </citation>
    <scope>NUCLEOTIDE SEQUENCE</scope>
    <source>
        <strain evidence="10">CB-2022</strain>
        <tissue evidence="10">Muscle</tissue>
    </source>
</reference>
<evidence type="ECO:0000256" key="5">
    <source>
        <dbReference type="ARBA" id="ARBA00022525"/>
    </source>
</evidence>
<keyword evidence="11" id="KW-1185">Reference proteome</keyword>
<comment type="caution">
    <text evidence="10">The sequence shown here is derived from an EMBL/GenBank/DDBJ whole genome shotgun (WGS) entry which is preliminary data.</text>
</comment>
<dbReference type="Pfam" id="PF00007">
    <property type="entry name" value="Cys_knot"/>
    <property type="match status" value="1"/>
</dbReference>
<dbReference type="CDD" id="cd00069">
    <property type="entry name" value="GHB_like"/>
    <property type="match status" value="1"/>
</dbReference>
<dbReference type="FunFam" id="2.10.90.10:FF:000007">
    <property type="entry name" value="Luteinizing hormone beta subunit"/>
    <property type="match status" value="1"/>
</dbReference>
<dbReference type="GO" id="GO:0031762">
    <property type="term" value="F:follicle-stimulating hormone receptor binding"/>
    <property type="evidence" value="ECO:0007669"/>
    <property type="project" value="UniProtKB-ARBA"/>
</dbReference>
<protein>
    <recommendedName>
        <fullName evidence="9">Glycoprotein hormone subunit beta domain-containing protein</fullName>
    </recommendedName>
</protein>
<evidence type="ECO:0000313" key="11">
    <source>
        <dbReference type="Proteomes" id="UP001239994"/>
    </source>
</evidence>
<dbReference type="GO" id="GO:0005615">
    <property type="term" value="C:extracellular space"/>
    <property type="evidence" value="ECO:0007669"/>
    <property type="project" value="TreeGrafter"/>
</dbReference>
<evidence type="ECO:0000256" key="6">
    <source>
        <dbReference type="ARBA" id="ARBA00022702"/>
    </source>
</evidence>
<name>A0AAD8ZME0_9TELE</name>
<dbReference type="InterPro" id="IPR001545">
    <property type="entry name" value="Gonadotropin_bsu"/>
</dbReference>
<proteinExistence type="inferred from homology"/>
<dbReference type="SMART" id="SM00068">
    <property type="entry name" value="GHB"/>
    <property type="match status" value="1"/>
</dbReference>